<dbReference type="Proteomes" id="UP000253370">
    <property type="component" value="Unassembled WGS sequence"/>
</dbReference>
<dbReference type="InterPro" id="IPR000873">
    <property type="entry name" value="AMP-dep_synth/lig_dom"/>
</dbReference>
<accession>A0A365U4K3</accession>
<dbReference type="PANTHER" id="PTHR43767:SF1">
    <property type="entry name" value="NONRIBOSOMAL PEPTIDE SYNTHASE PES1 (EUROFUNG)-RELATED"/>
    <property type="match status" value="1"/>
</dbReference>
<protein>
    <submittedName>
        <fullName evidence="3">Acyl-CoA synthetase</fullName>
    </submittedName>
</protein>
<evidence type="ECO:0000259" key="2">
    <source>
        <dbReference type="Pfam" id="PF13193"/>
    </source>
</evidence>
<feature type="domain" description="AMP-binding enzyme C-terminal" evidence="2">
    <location>
        <begin position="463"/>
        <end position="538"/>
    </location>
</feature>
<evidence type="ECO:0000259" key="1">
    <source>
        <dbReference type="Pfam" id="PF00501"/>
    </source>
</evidence>
<dbReference type="Pfam" id="PF13193">
    <property type="entry name" value="AMP-binding_C"/>
    <property type="match status" value="1"/>
</dbReference>
<dbReference type="InterPro" id="IPR025110">
    <property type="entry name" value="AMP-bd_C"/>
</dbReference>
<dbReference type="Gene3D" id="3.40.50.12780">
    <property type="entry name" value="N-terminal domain of ligase-like"/>
    <property type="match status" value="1"/>
</dbReference>
<dbReference type="PROSITE" id="PS00455">
    <property type="entry name" value="AMP_BINDING"/>
    <property type="match status" value="1"/>
</dbReference>
<gene>
    <name evidence="3" type="ORF">DRV85_17030</name>
</gene>
<comment type="caution">
    <text evidence="3">The sequence shown here is derived from an EMBL/GenBank/DDBJ whole genome shotgun (WGS) entry which is preliminary data.</text>
</comment>
<proteinExistence type="predicted"/>
<organism evidence="3 4">
    <name type="scientific">Rhodosalinus halophilus</name>
    <dbReference type="NCBI Taxonomy" id="2259333"/>
    <lineage>
        <taxon>Bacteria</taxon>
        <taxon>Pseudomonadati</taxon>
        <taxon>Pseudomonadota</taxon>
        <taxon>Alphaproteobacteria</taxon>
        <taxon>Rhodobacterales</taxon>
        <taxon>Paracoccaceae</taxon>
        <taxon>Rhodosalinus</taxon>
    </lineage>
</organism>
<dbReference type="InterPro" id="IPR042099">
    <property type="entry name" value="ANL_N_sf"/>
</dbReference>
<name>A0A365U4K3_9RHOB</name>
<dbReference type="PANTHER" id="PTHR43767">
    <property type="entry name" value="LONG-CHAIN-FATTY-ACID--COA LIGASE"/>
    <property type="match status" value="1"/>
</dbReference>
<dbReference type="OrthoDB" id="9803968at2"/>
<feature type="domain" description="AMP-dependent synthetase/ligase" evidence="1">
    <location>
        <begin position="31"/>
        <end position="411"/>
    </location>
</feature>
<dbReference type="Pfam" id="PF00501">
    <property type="entry name" value="AMP-binding"/>
    <property type="match status" value="1"/>
</dbReference>
<dbReference type="GO" id="GO:0016878">
    <property type="term" value="F:acid-thiol ligase activity"/>
    <property type="evidence" value="ECO:0007669"/>
    <property type="project" value="UniProtKB-ARBA"/>
</dbReference>
<dbReference type="SUPFAM" id="SSF56801">
    <property type="entry name" value="Acetyl-CoA synthetase-like"/>
    <property type="match status" value="1"/>
</dbReference>
<evidence type="ECO:0000313" key="3">
    <source>
        <dbReference type="EMBL" id="RBI83150.1"/>
    </source>
</evidence>
<dbReference type="EMBL" id="QNTQ01000021">
    <property type="protein sequence ID" value="RBI83150.1"/>
    <property type="molecule type" value="Genomic_DNA"/>
</dbReference>
<dbReference type="AlphaFoldDB" id="A0A365U4K3"/>
<reference evidence="3 4" key="1">
    <citation type="submission" date="2018-07" db="EMBL/GenBank/DDBJ databases">
        <title>Rhodosalinus sp. strain E84T genomic sequence and assembly.</title>
        <authorList>
            <person name="Liu Z.-W."/>
            <person name="Lu D.-C."/>
        </authorList>
    </citation>
    <scope>NUCLEOTIDE SEQUENCE [LARGE SCALE GENOMIC DNA]</scope>
    <source>
        <strain evidence="3 4">E84</strain>
    </source>
</reference>
<dbReference type="InterPro" id="IPR045851">
    <property type="entry name" value="AMP-bd_C_sf"/>
</dbReference>
<sequence length="610" mass="63926">MKIATLADLEALEAQGFEAVFPQRTPYEVIRASAARAPDAVALRELRPEGETVLSYAAFVERIRAAANLFRTMGVTGERAVALLTPHTAAAQTALWGAQLAGRACPINPMLRPEHIAELLAEADAALVIVMGVNAEQDIWSALVPGLRAAGVRLPILDCDADAPCPGSDGRFEDLLEAHAGPLGFDIPGDEHATAAFYHTGGTTGAPKLVRHTRLNEAHVARSCAILHDLRADDVVVNGFPLFHVAGAFVYGLSTLSAGGEILIPGRLGMRDPAFTGAIWQQVERRGVTILAAVPTLLAAFNGVDVDADISGLRALLTGGSPLPTELAEATERKTGKPVRNILGMTECAGAIAVEPLHGPRTPGSCGLRMPFSEVVALADYGDADPDTSQQRAQGETGIIALRGPNVSPGYTDPARGRDTFPGGGWLVSGDLGHIDTEGRVFVTGRKKDVIIRGGHNIDPQGIEDALLAHEAVQDAAAVGMPDAYAGELPVAFVTLRKGADLDEAALIAFLRARIDEPAALPKRIAAIEAMPLTPIGKVFKPALRRIATGWALRAAAEQCGLSAEAVGIEVDDKLRASLTVPEGAEDRLRAALAGMPIEVSVSTRTEAAP</sequence>
<dbReference type="InterPro" id="IPR050237">
    <property type="entry name" value="ATP-dep_AMP-bd_enzyme"/>
</dbReference>
<evidence type="ECO:0000313" key="4">
    <source>
        <dbReference type="Proteomes" id="UP000253370"/>
    </source>
</evidence>
<dbReference type="Gene3D" id="3.30.300.30">
    <property type="match status" value="1"/>
</dbReference>
<dbReference type="RefSeq" id="WP_113290682.1">
    <property type="nucleotide sequence ID" value="NZ_QNTQ01000021.1"/>
</dbReference>
<dbReference type="InterPro" id="IPR020845">
    <property type="entry name" value="AMP-binding_CS"/>
</dbReference>
<keyword evidence="4" id="KW-1185">Reference proteome</keyword>